<keyword evidence="1 3" id="KW-0378">Hydrolase</keyword>
<protein>
    <submittedName>
        <fullName evidence="3">Carbon-nitrogen hydrolase family protein</fullName>
    </submittedName>
</protein>
<accession>A0A917UTL8</accession>
<dbReference type="Pfam" id="PF00795">
    <property type="entry name" value="CN_hydrolase"/>
    <property type="match status" value="1"/>
</dbReference>
<sequence length="463" mass="49737">MWRGVGYALGVTSDSAGGGTRQVRAVAVQPKWSADAFLTGARFRAWMSGQLVAARPHLRPGGTNLVVLTELNGLPLVLRGGWLAARTGRFEWAAALLFVHHLPSVLPLMLRERVSPVRALQLAGADANVALYLDTCRDLAREYGVYLVCGSVPMPEYRVRGGRVRRAGSALRNQTVMLAPDGSLVGATSKVHLTPDEEGGGVDLSPGRLEDVRVYGTPAGELGVAISLDAFRADVISRLERLGCTVLLQPDANGSPWTGLEGIYPEGQAPRDQPLAWLESAWQVTATSRQIRYAVNPMVVGNLLDLTFDGQSAITGPADEAPAARGYVMTPPRPGFLALMPWVTPDGPRDALRALGKRLRAGSGDARENGYVTGVLHADLHLPSPPPPPASLPQGGMDDPAWREDERALAAYLRGEARFAPSGPLRLMGGWWPLALLPVLLWAARQVMGRVQHTRAVDRTGKR</sequence>
<evidence type="ECO:0000259" key="2">
    <source>
        <dbReference type="Pfam" id="PF00795"/>
    </source>
</evidence>
<evidence type="ECO:0000313" key="4">
    <source>
        <dbReference type="Proteomes" id="UP000635726"/>
    </source>
</evidence>
<reference evidence="3" key="2">
    <citation type="submission" date="2020-09" db="EMBL/GenBank/DDBJ databases">
        <authorList>
            <person name="Sun Q."/>
            <person name="Ohkuma M."/>
        </authorList>
    </citation>
    <scope>NUCLEOTIDE SEQUENCE</scope>
    <source>
        <strain evidence="3">JCM 14371</strain>
    </source>
</reference>
<organism evidence="3 4">
    <name type="scientific">Deinococcus aquiradiocola</name>
    <dbReference type="NCBI Taxonomy" id="393059"/>
    <lineage>
        <taxon>Bacteria</taxon>
        <taxon>Thermotogati</taxon>
        <taxon>Deinococcota</taxon>
        <taxon>Deinococci</taxon>
        <taxon>Deinococcales</taxon>
        <taxon>Deinococcaceae</taxon>
        <taxon>Deinococcus</taxon>
    </lineage>
</organism>
<dbReference type="PANTHER" id="PTHR43674">
    <property type="entry name" value="NITRILASE C965.09-RELATED"/>
    <property type="match status" value="1"/>
</dbReference>
<evidence type="ECO:0000256" key="1">
    <source>
        <dbReference type="ARBA" id="ARBA00022801"/>
    </source>
</evidence>
<dbReference type="SUPFAM" id="SSF56317">
    <property type="entry name" value="Carbon-nitrogen hydrolase"/>
    <property type="match status" value="1"/>
</dbReference>
<keyword evidence="4" id="KW-1185">Reference proteome</keyword>
<evidence type="ECO:0000313" key="3">
    <source>
        <dbReference type="EMBL" id="GGJ84239.1"/>
    </source>
</evidence>
<dbReference type="PANTHER" id="PTHR43674:SF13">
    <property type="entry name" value="CN HYDROLASE DOMAIN-CONTAINING PROTEIN"/>
    <property type="match status" value="1"/>
</dbReference>
<proteinExistence type="predicted"/>
<feature type="domain" description="CN hydrolase" evidence="2">
    <location>
        <begin position="119"/>
        <end position="317"/>
    </location>
</feature>
<dbReference type="InterPro" id="IPR050345">
    <property type="entry name" value="Aliph_Amidase/BUP"/>
</dbReference>
<dbReference type="EMBL" id="BMOE01000012">
    <property type="protein sequence ID" value="GGJ84239.1"/>
    <property type="molecule type" value="Genomic_DNA"/>
</dbReference>
<reference evidence="3" key="1">
    <citation type="journal article" date="2014" name="Int. J. Syst. Evol. Microbiol.">
        <title>Complete genome sequence of Corynebacterium casei LMG S-19264T (=DSM 44701T), isolated from a smear-ripened cheese.</title>
        <authorList>
            <consortium name="US DOE Joint Genome Institute (JGI-PGF)"/>
            <person name="Walter F."/>
            <person name="Albersmeier A."/>
            <person name="Kalinowski J."/>
            <person name="Ruckert C."/>
        </authorList>
    </citation>
    <scope>NUCLEOTIDE SEQUENCE</scope>
    <source>
        <strain evidence="3">JCM 14371</strain>
    </source>
</reference>
<dbReference type="Proteomes" id="UP000635726">
    <property type="component" value="Unassembled WGS sequence"/>
</dbReference>
<gene>
    <name evidence="3" type="ORF">GCM10008939_30160</name>
</gene>
<dbReference type="Gene3D" id="3.60.110.10">
    <property type="entry name" value="Carbon-nitrogen hydrolase"/>
    <property type="match status" value="1"/>
</dbReference>
<name>A0A917UTL8_9DEIO</name>
<comment type="caution">
    <text evidence="3">The sequence shown here is derived from an EMBL/GenBank/DDBJ whole genome shotgun (WGS) entry which is preliminary data.</text>
</comment>
<dbReference type="InterPro" id="IPR036526">
    <property type="entry name" value="C-N_Hydrolase_sf"/>
</dbReference>
<dbReference type="InterPro" id="IPR003010">
    <property type="entry name" value="C-N_Hydrolase"/>
</dbReference>
<dbReference type="GO" id="GO:0016811">
    <property type="term" value="F:hydrolase activity, acting on carbon-nitrogen (but not peptide) bonds, in linear amides"/>
    <property type="evidence" value="ECO:0007669"/>
    <property type="project" value="TreeGrafter"/>
</dbReference>
<dbReference type="AlphaFoldDB" id="A0A917UTL8"/>